<feature type="transmembrane region" description="Helical" evidence="2">
    <location>
        <begin position="315"/>
        <end position="333"/>
    </location>
</feature>
<dbReference type="RefSeq" id="XP_033519050.1">
    <property type="nucleotide sequence ID" value="XM_033669854.1"/>
</dbReference>
<feature type="region of interest" description="Disordered" evidence="1">
    <location>
        <begin position="93"/>
        <end position="124"/>
    </location>
</feature>
<evidence type="ECO:0000256" key="2">
    <source>
        <dbReference type="SAM" id="Phobius"/>
    </source>
</evidence>
<accession>A0A6A6A117</accession>
<dbReference type="PANTHER" id="PTHR34154">
    <property type="entry name" value="ALKALI-SENSITIVE LINKAGE PROTEIN 1"/>
    <property type="match status" value="1"/>
</dbReference>
<evidence type="ECO:0000259" key="4">
    <source>
        <dbReference type="Pfam" id="PF11790"/>
    </source>
</evidence>
<dbReference type="GeneID" id="54410286"/>
<reference evidence="5" key="1">
    <citation type="journal article" date="2020" name="Stud. Mycol.">
        <title>101 Dothideomycetes genomes: a test case for predicting lifestyles and emergence of pathogens.</title>
        <authorList>
            <person name="Haridas S."/>
            <person name="Albert R."/>
            <person name="Binder M."/>
            <person name="Bloem J."/>
            <person name="Labutti K."/>
            <person name="Salamov A."/>
            <person name="Andreopoulos B."/>
            <person name="Baker S."/>
            <person name="Barry K."/>
            <person name="Bills G."/>
            <person name="Bluhm B."/>
            <person name="Cannon C."/>
            <person name="Castanera R."/>
            <person name="Culley D."/>
            <person name="Daum C."/>
            <person name="Ezra D."/>
            <person name="Gonzalez J."/>
            <person name="Henrissat B."/>
            <person name="Kuo A."/>
            <person name="Liang C."/>
            <person name="Lipzen A."/>
            <person name="Lutzoni F."/>
            <person name="Magnuson J."/>
            <person name="Mondo S."/>
            <person name="Nolan M."/>
            <person name="Ohm R."/>
            <person name="Pangilinan J."/>
            <person name="Park H.-J."/>
            <person name="Ramirez L."/>
            <person name="Alfaro M."/>
            <person name="Sun H."/>
            <person name="Tritt A."/>
            <person name="Yoshinaga Y."/>
            <person name="Zwiers L.-H."/>
            <person name="Turgeon B."/>
            <person name="Goodwin S."/>
            <person name="Spatafora J."/>
            <person name="Crous P."/>
            <person name="Grigoriev I."/>
        </authorList>
    </citation>
    <scope>NUCLEOTIDE SEQUENCE</scope>
    <source>
        <strain evidence="5">CBS 119687</strain>
    </source>
</reference>
<dbReference type="InterPro" id="IPR017853">
    <property type="entry name" value="GH"/>
</dbReference>
<sequence>MTCITTRHQRQPSHFTTFLVLMLNTSLALAQDGKRGLAYIGSSHTPDTNLLSSSASPLSWYYNWGPYPGLQTDASNLEFMPMIHGLDAVQDSQTESAIASSPSSSTHLLSFNEPDGTQDSGGSKISAEDAAKAYHDYVLPFRNGSRGGGRKWKISHPVTTGSGSGVDWLRAFNASCYEIDAQNGCPTDFIAVHWYGNFDGLAAWLGTINEFYNVNASMSLKLWVTELGLPQQDADVTADMMNRTLPYLDGLEYVERYSWFGAFRTSDANEWTGNGVALFDSDGGLTEVGALYMGDGFEKGQKGQGNTSGVEGRRVGWGVLVGLVGVGVWFGGVL</sequence>
<keyword evidence="2" id="KW-1133">Transmembrane helix</keyword>
<dbReference type="EMBL" id="ML977518">
    <property type="protein sequence ID" value="KAF2124657.1"/>
    <property type="molecule type" value="Genomic_DNA"/>
</dbReference>
<dbReference type="GO" id="GO:0016787">
    <property type="term" value="F:hydrolase activity"/>
    <property type="evidence" value="ECO:0007669"/>
    <property type="project" value="UniProtKB-KW"/>
</dbReference>
<name>A0A6A6A117_9PLEO</name>
<keyword evidence="2" id="KW-0812">Transmembrane</keyword>
<feature type="chain" id="PRO_5025475857" evidence="3">
    <location>
        <begin position="31"/>
        <end position="334"/>
    </location>
</feature>
<evidence type="ECO:0000313" key="5">
    <source>
        <dbReference type="EMBL" id="KAF2124657.1"/>
    </source>
</evidence>
<keyword evidence="3" id="KW-0732">Signal</keyword>
<protein>
    <submittedName>
        <fullName evidence="5">Glycoside hydrolase family 128 protein</fullName>
    </submittedName>
</protein>
<dbReference type="GO" id="GO:0071966">
    <property type="term" value="P:fungal-type cell wall polysaccharide metabolic process"/>
    <property type="evidence" value="ECO:0007669"/>
    <property type="project" value="TreeGrafter"/>
</dbReference>
<dbReference type="InterPro" id="IPR053183">
    <property type="entry name" value="ASL1"/>
</dbReference>
<dbReference type="SUPFAM" id="SSF51445">
    <property type="entry name" value="(Trans)glycosidases"/>
    <property type="match status" value="1"/>
</dbReference>
<dbReference type="OrthoDB" id="5959761at2759"/>
<dbReference type="InterPro" id="IPR024655">
    <property type="entry name" value="Asl1_glyco_hydro_catalytic"/>
</dbReference>
<dbReference type="AlphaFoldDB" id="A0A6A6A117"/>
<dbReference type="Proteomes" id="UP000799771">
    <property type="component" value="Unassembled WGS sequence"/>
</dbReference>
<dbReference type="Gene3D" id="3.20.20.80">
    <property type="entry name" value="Glycosidases"/>
    <property type="match status" value="1"/>
</dbReference>
<keyword evidence="5" id="KW-0378">Hydrolase</keyword>
<feature type="signal peptide" evidence="3">
    <location>
        <begin position="1"/>
        <end position="30"/>
    </location>
</feature>
<evidence type="ECO:0000256" key="3">
    <source>
        <dbReference type="SAM" id="SignalP"/>
    </source>
</evidence>
<keyword evidence="6" id="KW-1185">Reference proteome</keyword>
<organism evidence="5 6">
    <name type="scientific">Dothidotthia symphoricarpi CBS 119687</name>
    <dbReference type="NCBI Taxonomy" id="1392245"/>
    <lineage>
        <taxon>Eukaryota</taxon>
        <taxon>Fungi</taxon>
        <taxon>Dikarya</taxon>
        <taxon>Ascomycota</taxon>
        <taxon>Pezizomycotina</taxon>
        <taxon>Dothideomycetes</taxon>
        <taxon>Pleosporomycetidae</taxon>
        <taxon>Pleosporales</taxon>
        <taxon>Dothidotthiaceae</taxon>
        <taxon>Dothidotthia</taxon>
    </lineage>
</organism>
<evidence type="ECO:0000256" key="1">
    <source>
        <dbReference type="SAM" id="MobiDB-lite"/>
    </source>
</evidence>
<evidence type="ECO:0000313" key="6">
    <source>
        <dbReference type="Proteomes" id="UP000799771"/>
    </source>
</evidence>
<dbReference type="Pfam" id="PF11790">
    <property type="entry name" value="Glyco_hydro_cc"/>
    <property type="match status" value="1"/>
</dbReference>
<keyword evidence="2" id="KW-0472">Membrane</keyword>
<dbReference type="GO" id="GO:0009277">
    <property type="term" value="C:fungal-type cell wall"/>
    <property type="evidence" value="ECO:0007669"/>
    <property type="project" value="TreeGrafter"/>
</dbReference>
<gene>
    <name evidence="5" type="ORF">P153DRAFT_379288</name>
</gene>
<dbReference type="PANTHER" id="PTHR34154:SF3">
    <property type="entry name" value="ALKALI-SENSITIVE LINKAGE PROTEIN 1"/>
    <property type="match status" value="1"/>
</dbReference>
<feature type="compositionally biased region" description="Low complexity" evidence="1">
    <location>
        <begin position="93"/>
        <end position="110"/>
    </location>
</feature>
<proteinExistence type="predicted"/>
<feature type="domain" description="Asl1-like glycosyl hydrolase catalytic" evidence="4">
    <location>
        <begin position="36"/>
        <end position="292"/>
    </location>
</feature>